<evidence type="ECO:0000259" key="6">
    <source>
        <dbReference type="PROSITE" id="PS51700"/>
    </source>
</evidence>
<comment type="catalytic activity">
    <reaction evidence="1">
        <text>All bonds known to be hydrolyzed by this endopeptidase have arginine in P1 and an acidic residue in P4. P6 is often occupied by an acidic residue or by a hydroxy-amino-acid residue, the phosphorylation of which enhances cleavage.</text>
        <dbReference type="EC" id="3.4.22.49"/>
    </reaction>
</comment>
<keyword evidence="8" id="KW-1185">Reference proteome</keyword>
<dbReference type="InterPro" id="IPR030397">
    <property type="entry name" value="SEPARIN_core_dom"/>
</dbReference>
<accession>A0A9W8L9K1</accession>
<dbReference type="GO" id="GO:0006508">
    <property type="term" value="P:proteolysis"/>
    <property type="evidence" value="ECO:0007669"/>
    <property type="project" value="InterPro"/>
</dbReference>
<evidence type="ECO:0000313" key="8">
    <source>
        <dbReference type="Proteomes" id="UP001140011"/>
    </source>
</evidence>
<protein>
    <recommendedName>
        <fullName evidence="2">separase</fullName>
        <ecNumber evidence="2">3.4.22.49</ecNumber>
    </recommendedName>
</protein>
<feature type="region of interest" description="Disordered" evidence="5">
    <location>
        <begin position="1398"/>
        <end position="1435"/>
    </location>
</feature>
<organism evidence="7 8">
    <name type="scientific">Coemansia pectinata</name>
    <dbReference type="NCBI Taxonomy" id="1052879"/>
    <lineage>
        <taxon>Eukaryota</taxon>
        <taxon>Fungi</taxon>
        <taxon>Fungi incertae sedis</taxon>
        <taxon>Zoopagomycota</taxon>
        <taxon>Kickxellomycotina</taxon>
        <taxon>Kickxellomycetes</taxon>
        <taxon>Kickxellales</taxon>
        <taxon>Kickxellaceae</taxon>
        <taxon>Coemansia</taxon>
    </lineage>
</organism>
<evidence type="ECO:0000256" key="5">
    <source>
        <dbReference type="SAM" id="MobiDB-lite"/>
    </source>
</evidence>
<dbReference type="GO" id="GO:0004197">
    <property type="term" value="F:cysteine-type endopeptidase activity"/>
    <property type="evidence" value="ECO:0007669"/>
    <property type="project" value="InterPro"/>
</dbReference>
<feature type="domain" description="Peptidase C50" evidence="6">
    <location>
        <begin position="1861"/>
        <end position="1981"/>
    </location>
</feature>
<reference evidence="7" key="1">
    <citation type="submission" date="2022-07" db="EMBL/GenBank/DDBJ databases">
        <title>Phylogenomic reconstructions and comparative analyses of Kickxellomycotina fungi.</title>
        <authorList>
            <person name="Reynolds N.K."/>
            <person name="Stajich J.E."/>
            <person name="Barry K."/>
            <person name="Grigoriev I.V."/>
            <person name="Crous P."/>
            <person name="Smith M.E."/>
        </authorList>
    </citation>
    <scope>NUCLEOTIDE SEQUENCE</scope>
    <source>
        <strain evidence="7">BCRC 34297</strain>
    </source>
</reference>
<comment type="caution">
    <text evidence="7">The sequence shown here is derived from an EMBL/GenBank/DDBJ whole genome shotgun (WGS) entry which is preliminary data.</text>
</comment>
<dbReference type="PANTHER" id="PTHR12792:SF0">
    <property type="entry name" value="SEPARIN"/>
    <property type="match status" value="1"/>
</dbReference>
<gene>
    <name evidence="7" type="primary">ESP1</name>
    <name evidence="7" type="ORF">GGI19_004259</name>
</gene>
<name>A0A9W8L9K1_9FUNG</name>
<dbReference type="SUPFAM" id="SSF48452">
    <property type="entry name" value="TPR-like"/>
    <property type="match status" value="1"/>
</dbReference>
<dbReference type="InterPro" id="IPR011990">
    <property type="entry name" value="TPR-like_helical_dom_sf"/>
</dbReference>
<dbReference type="Pfam" id="PF03568">
    <property type="entry name" value="Separin_C"/>
    <property type="match status" value="2"/>
</dbReference>
<evidence type="ECO:0000256" key="1">
    <source>
        <dbReference type="ARBA" id="ARBA00000451"/>
    </source>
</evidence>
<feature type="compositionally biased region" description="Low complexity" evidence="5">
    <location>
        <begin position="1418"/>
        <end position="1429"/>
    </location>
</feature>
<evidence type="ECO:0000256" key="4">
    <source>
        <dbReference type="ARBA" id="ARBA00022829"/>
    </source>
</evidence>
<dbReference type="PANTHER" id="PTHR12792">
    <property type="entry name" value="EXTRA SPINDLE POLES 1-RELATED"/>
    <property type="match status" value="1"/>
</dbReference>
<dbReference type="EMBL" id="JANBUH010000358">
    <property type="protein sequence ID" value="KAJ2751790.1"/>
    <property type="molecule type" value="Genomic_DNA"/>
</dbReference>
<dbReference type="GO" id="GO:0072686">
    <property type="term" value="C:mitotic spindle"/>
    <property type="evidence" value="ECO:0007669"/>
    <property type="project" value="TreeGrafter"/>
</dbReference>
<dbReference type="InterPro" id="IPR005314">
    <property type="entry name" value="Peptidase_C50"/>
</dbReference>
<dbReference type="GO" id="GO:0051307">
    <property type="term" value="P:meiotic chromosome separation"/>
    <property type="evidence" value="ECO:0007669"/>
    <property type="project" value="TreeGrafter"/>
</dbReference>
<sequence length="2022" mass="220570">MSDNSLEAFQSFDKCTEAVEQSTVNRLTVSASTKTVRSDVEFALAIVNQCNQLFSKRASEIRKETEADKSTVLEGVERMLRVVVSAFKFLHSNRSAAGFSVLALEKTMSNFNTACANAHLGMRAWDCLAFLRQSLLEHAETHTVVATSARTTATVQTGGRVVRNPAAKLAKNTKAPAKKQATAAERLSTGMRRLSLVRDSAGLDDISMVHFPISYNRGDPSFNILVVTLLCNVLRVLSQAPTATQTLELMPRLSVRTHSALEWCLRLRDIDSAAAEPFLGVCFRAYYALGANGGRQSLDIRVLGLTAYASTKACDVRELLKYAMRACTRAESLAQDIASHKAIGAYYSAVAEHAKPLLSSGIVSPEMVDFYYRWALAYRSADDLPGALSVCSQIASRNGDTHAELVACALACNCHVQYMLACGQVYSDALPAAKRMAELAEQALGRSARHTLAGWNALAMCADISRKTAKRAVAELRDLGAVQDCVSGAVVQMLDAVDRIYDAYISRGAALKAQEAGGSSVAALRSCSAEVCLLAVQLAVQYREHDSVAAARHSDRLLQLCGQPGCSPDFLRSHSTVFFNRGASLYQLKSYGPAALAMERAIDSLKLWMVLTKTGGSDVVAQLCKRYEIAALAFQADGSFLQASQVFGRAVAWIASQNSVVDVITRGATVLPVGSSLATGCGEVERLLMFVDRYVRMCAARLARDSSELQARMSLLDFATEPVMSDTLRAWVYEAEAFFWRPFVAPSAAYALDMRAARLQSAVDLYSQEQCSLGHVRCLVELAKIDRDRGHVDQCVDRLQEAAPGDLDCVYGLSVAAERHAWLAVVAVERDNCAEYTEHLSQCAQLWTRVCQVAETSSPLDTGYLLGVVVDAMGHVADLLMSRRMYSAALDVLRPRLDIASQCEPHDRSSACAPLVMQTLVDLGTASLLLGRTAAAAEHFRQCSERYEDGVLPVHVEIASKIAYASFRLACADEEEGARAMYAASTLARNVLGSVQRSARSKRPVVCPETMVLFLKASQAYSVLSLKQGMLADAVDFGLHSYRILHSLLRSLGAAHARAKQEEADRLMAEEIDDPFAKEETKSANDDDEYWQYIAFSGNWELQRLLIDNLAHLSEIYSLRGSVKEAEYFLQKALAISAQLHAPRQEGFLRLREADILSRRNMWDECALSLAKAQRPADCGELEDVHALVIEGDAWRRGNKYVEADDAYKRAQDMLSRIAVDNVPLALSEDLAIRRRLLDVRTDNEPIEGVVRRCIDQRPEHLLMRANVAFAELQRLLAAEPAWTSVLQSALVFPALRRPQRQQPRKGSAKALVRDCLAELDGLLVAAAESAITVGSAHCVHQSCHLLALTRAMSSVFGLSVEENCVLARIVDDARNITAVREAVDAIRRKRHSLPASLTQWPADALESDGDKRGGHGHSPSSSPSLGPRRGLRQSNDMLASPSMQQQRPLLFGSLDIDDLDEEAMPPVDFFGHAADGAKVVAGWTSATADARPLLRDSLPASWVACSISIDALRNTMFVTRYERNCDPLVICLPMREIELDSDSNAGGNVFGDLQRKLSAIILESDRSMKTGGSCTTEDEKRGWWELRSELDRRLGKLLACVETEWLGGFKDVLRPDVPLLDVGEGLVDVESLRKDIQTCVAGCLPKSFAAKTKSMELSDQLCLLVLSAASRVNGDDGEWLDVCSMIWDVYCYQGAAPANPDEDVLNGMADSLRQAIAGYVVSGQRSSKAGRKQLILILDKHAQQVPWECLPCLRDYPISRVPSVAFLQNSIAASTAKRSDPTRAMPPPRGGLMALLDGGSRPMLDGSPMTLPMPRTAGERTSKRIQPTRKLAPTIQPLFDLGHIPTSTISDLPSGAMADGTRVFYVLNPEGDLHRTQANFEEYLKTSGQPGWHGVIGRRPTPHECERGLASDIFIGQLKPQGEYDAMGTAVDYLIAGCPALVGNLWDVGDKDIDRFAARLLAAWGLDQLSAAEIAVKSEATLPLTQPVSLAEAVCEARKACRMSFLTGAAPVVYGIPVYLA</sequence>
<dbReference type="PROSITE" id="PS51700">
    <property type="entry name" value="SEPARIN"/>
    <property type="match status" value="1"/>
</dbReference>
<evidence type="ECO:0000256" key="3">
    <source>
        <dbReference type="ARBA" id="ARBA00022801"/>
    </source>
</evidence>
<keyword evidence="4" id="KW-0159">Chromosome partition</keyword>
<proteinExistence type="predicted"/>
<dbReference type="GO" id="GO:0005634">
    <property type="term" value="C:nucleus"/>
    <property type="evidence" value="ECO:0007669"/>
    <property type="project" value="InterPro"/>
</dbReference>
<evidence type="ECO:0000256" key="2">
    <source>
        <dbReference type="ARBA" id="ARBA00012489"/>
    </source>
</evidence>
<dbReference type="Proteomes" id="UP001140011">
    <property type="component" value="Unassembled WGS sequence"/>
</dbReference>
<evidence type="ECO:0000313" key="7">
    <source>
        <dbReference type="EMBL" id="KAJ2751790.1"/>
    </source>
</evidence>
<dbReference type="GO" id="GO:0005737">
    <property type="term" value="C:cytoplasm"/>
    <property type="evidence" value="ECO:0007669"/>
    <property type="project" value="TreeGrafter"/>
</dbReference>
<dbReference type="EC" id="3.4.22.49" evidence="2"/>
<dbReference type="OrthoDB" id="10255632at2759"/>
<keyword evidence="3 7" id="KW-0378">Hydrolase</keyword>